<dbReference type="InterPro" id="IPR002696">
    <property type="entry name" value="Membr_insert_effic_factor_YidD"/>
</dbReference>
<proteinExistence type="inferred from homology"/>
<reference evidence="1 2" key="1">
    <citation type="submission" date="2020-02" db="EMBL/GenBank/DDBJ databases">
        <title>Draft genome sequence of Haematococcus lacustris strain NIES-144.</title>
        <authorList>
            <person name="Morimoto D."/>
            <person name="Nakagawa S."/>
            <person name="Yoshida T."/>
            <person name="Sawayama S."/>
        </authorList>
    </citation>
    <scope>NUCLEOTIDE SEQUENCE [LARGE SCALE GENOMIC DNA]</scope>
    <source>
        <strain evidence="1 2">NIES-144</strain>
    </source>
</reference>
<accession>A0A6A0AEC7</accession>
<evidence type="ECO:0008006" key="3">
    <source>
        <dbReference type="Google" id="ProtNLM"/>
    </source>
</evidence>
<dbReference type="PANTHER" id="PTHR33383:SF1">
    <property type="entry name" value="MEMBRANE PROTEIN INSERTION EFFICIENCY FACTOR-RELATED"/>
    <property type="match status" value="1"/>
</dbReference>
<sequence length="115" mass="12422">AALAGLQFYRTAISPLMPSSCRFQPTCSFYSIDSYKRYGVWRGSVLTAWRLLRCNPWGSSGYDPPTWPPPGLAAVFGEGSWEYAPHASVVLGAALASWLMAGLWHEVAAIVGLAG</sequence>
<dbReference type="Proteomes" id="UP000485058">
    <property type="component" value="Unassembled WGS sequence"/>
</dbReference>
<dbReference type="SMART" id="SM01234">
    <property type="entry name" value="Haemolytic"/>
    <property type="match status" value="1"/>
</dbReference>
<name>A0A6A0AEC7_HAELA</name>
<dbReference type="AlphaFoldDB" id="A0A6A0AEC7"/>
<protein>
    <recommendedName>
        <fullName evidence="3">Membrane protein insertion efficiency factor YidD</fullName>
    </recommendedName>
</protein>
<organism evidence="1 2">
    <name type="scientific">Haematococcus lacustris</name>
    <name type="common">Green alga</name>
    <name type="synonym">Haematococcus pluvialis</name>
    <dbReference type="NCBI Taxonomy" id="44745"/>
    <lineage>
        <taxon>Eukaryota</taxon>
        <taxon>Viridiplantae</taxon>
        <taxon>Chlorophyta</taxon>
        <taxon>core chlorophytes</taxon>
        <taxon>Chlorophyceae</taxon>
        <taxon>CS clade</taxon>
        <taxon>Chlamydomonadales</taxon>
        <taxon>Haematococcaceae</taxon>
        <taxon>Haematococcus</taxon>
    </lineage>
</organism>
<dbReference type="EMBL" id="BLLF01005311">
    <property type="protein sequence ID" value="GFH31035.1"/>
    <property type="molecule type" value="Genomic_DNA"/>
</dbReference>
<comment type="caution">
    <text evidence="1">The sequence shown here is derived from an EMBL/GenBank/DDBJ whole genome shotgun (WGS) entry which is preliminary data.</text>
</comment>
<dbReference type="HAMAP" id="MF_00386">
    <property type="entry name" value="UPF0161_YidD"/>
    <property type="match status" value="1"/>
</dbReference>
<dbReference type="PANTHER" id="PTHR33383">
    <property type="entry name" value="MEMBRANE PROTEIN INSERTION EFFICIENCY FACTOR-RELATED"/>
    <property type="match status" value="1"/>
</dbReference>
<gene>
    <name evidence="1" type="ORF">HaLaN_29988</name>
</gene>
<feature type="non-terminal residue" evidence="1">
    <location>
        <position position="1"/>
    </location>
</feature>
<evidence type="ECO:0000313" key="2">
    <source>
        <dbReference type="Proteomes" id="UP000485058"/>
    </source>
</evidence>
<keyword evidence="2" id="KW-1185">Reference proteome</keyword>
<evidence type="ECO:0000313" key="1">
    <source>
        <dbReference type="EMBL" id="GFH31035.1"/>
    </source>
</evidence>
<dbReference type="NCBIfam" id="TIGR00278">
    <property type="entry name" value="membrane protein insertion efficiency factor YidD"/>
    <property type="match status" value="1"/>
</dbReference>
<dbReference type="Pfam" id="PF01809">
    <property type="entry name" value="YidD"/>
    <property type="match status" value="1"/>
</dbReference>